<protein>
    <submittedName>
        <fullName evidence="10">Putative geranylgeranyl transferase beta subunit</fullName>
    </submittedName>
</protein>
<evidence type="ECO:0000313" key="11">
    <source>
        <dbReference type="Proteomes" id="UP000242146"/>
    </source>
</evidence>
<gene>
    <name evidence="10" type="ORF">DM01DRAFT_1336490</name>
</gene>
<dbReference type="OrthoDB" id="24893at2759"/>
<keyword evidence="7" id="KW-0862">Zinc</keyword>
<evidence type="ECO:0000256" key="5">
    <source>
        <dbReference type="ARBA" id="ARBA00022723"/>
    </source>
</evidence>
<dbReference type="InterPro" id="IPR045089">
    <property type="entry name" value="PGGT1B-like"/>
</dbReference>
<dbReference type="InterPro" id="IPR001330">
    <property type="entry name" value="Prenyltrans"/>
</dbReference>
<keyword evidence="8" id="KW-0732">Signal</keyword>
<evidence type="ECO:0000256" key="8">
    <source>
        <dbReference type="SAM" id="SignalP"/>
    </source>
</evidence>
<dbReference type="SUPFAM" id="SSF48239">
    <property type="entry name" value="Terpenoid cyclases/Protein prenyltransferases"/>
    <property type="match status" value="1"/>
</dbReference>
<keyword evidence="5" id="KW-0479">Metal-binding</keyword>
<keyword evidence="3" id="KW-0637">Prenyltransferase</keyword>
<dbReference type="STRING" id="101127.A0A1X2GFL8"/>
<dbReference type="EMBL" id="MCGT01000017">
    <property type="protein sequence ID" value="ORX52707.1"/>
    <property type="molecule type" value="Genomic_DNA"/>
</dbReference>
<dbReference type="GO" id="GO:0004662">
    <property type="term" value="F:CAAX-protein geranylgeranyltransferase activity"/>
    <property type="evidence" value="ECO:0007669"/>
    <property type="project" value="EnsemblFungi"/>
</dbReference>
<dbReference type="Pfam" id="PF00432">
    <property type="entry name" value="Prenyltrans"/>
    <property type="match status" value="1"/>
</dbReference>
<evidence type="ECO:0000256" key="2">
    <source>
        <dbReference type="ARBA" id="ARBA00010497"/>
    </source>
</evidence>
<keyword evidence="4 10" id="KW-0808">Transferase</keyword>
<keyword evidence="11" id="KW-1185">Reference proteome</keyword>
<feature type="domain" description="Prenyltransferase alpha-alpha toroid" evidence="9">
    <location>
        <begin position="1"/>
        <end position="285"/>
    </location>
</feature>
<dbReference type="GO" id="GO:0046872">
    <property type="term" value="F:metal ion binding"/>
    <property type="evidence" value="ECO:0007669"/>
    <property type="project" value="UniProtKB-KW"/>
</dbReference>
<evidence type="ECO:0000256" key="4">
    <source>
        <dbReference type="ARBA" id="ARBA00022679"/>
    </source>
</evidence>
<evidence type="ECO:0000259" key="9">
    <source>
        <dbReference type="Pfam" id="PF00432"/>
    </source>
</evidence>
<comment type="similarity">
    <text evidence="2">Belongs to the protein prenyltransferase subunit beta family.</text>
</comment>
<keyword evidence="6" id="KW-0677">Repeat</keyword>
<evidence type="ECO:0000313" key="10">
    <source>
        <dbReference type="EMBL" id="ORX52707.1"/>
    </source>
</evidence>
<dbReference type="PANTHER" id="PTHR11774">
    <property type="entry name" value="GERANYLGERANYL TRANSFERASE TYPE BETA SUBUNIT"/>
    <property type="match status" value="1"/>
</dbReference>
<feature type="non-terminal residue" evidence="10">
    <location>
        <position position="286"/>
    </location>
</feature>
<organism evidence="10 11">
    <name type="scientific">Hesseltinella vesiculosa</name>
    <dbReference type="NCBI Taxonomy" id="101127"/>
    <lineage>
        <taxon>Eukaryota</taxon>
        <taxon>Fungi</taxon>
        <taxon>Fungi incertae sedis</taxon>
        <taxon>Mucoromycota</taxon>
        <taxon>Mucoromycotina</taxon>
        <taxon>Mucoromycetes</taxon>
        <taxon>Mucorales</taxon>
        <taxon>Cunninghamellaceae</taxon>
        <taxon>Hesseltinella</taxon>
    </lineage>
</organism>
<evidence type="ECO:0000256" key="1">
    <source>
        <dbReference type="ARBA" id="ARBA00001947"/>
    </source>
</evidence>
<dbReference type="PANTHER" id="PTHR11774:SF4">
    <property type="entry name" value="GERANYLGERANYL TRANSFERASE TYPE-1 SUBUNIT BETA"/>
    <property type="match status" value="1"/>
</dbReference>
<proteinExistence type="inferred from homology"/>
<accession>A0A1X2GFL8</accession>
<feature type="signal peptide" evidence="8">
    <location>
        <begin position="1"/>
        <end position="16"/>
    </location>
</feature>
<feature type="chain" id="PRO_5010868117" evidence="8">
    <location>
        <begin position="17"/>
        <end position="286"/>
    </location>
</feature>
<dbReference type="AlphaFoldDB" id="A0A1X2GFL8"/>
<comment type="caution">
    <text evidence="10">The sequence shown here is derived from an EMBL/GenBank/DDBJ whole genome shotgun (WGS) entry which is preliminary data.</text>
</comment>
<comment type="cofactor">
    <cofactor evidence="1">
        <name>Zn(2+)</name>
        <dbReference type="ChEBI" id="CHEBI:29105"/>
    </cofactor>
</comment>
<evidence type="ECO:0000256" key="7">
    <source>
        <dbReference type="ARBA" id="ARBA00022833"/>
    </source>
</evidence>
<sequence>MTLAFFCIGGLSLLNALDDLSDQNKANWIDWIYAQQIVPSEDGQNDGHCGFRGSSWSGRSYDPKASSCEYQAFDSSHIANTYTALLSLGLLGDDYSRVDRDAIVRTIGYLQQQDGSIAPTMGSMERDVRFIFCAAAISVLLNDWRGLDIEKTVQYIRSLQSYEKAIGQCPGEEGHGGSTFCGVAALALMGRLEDGLVDKQALIKWGLDRQSTGFQGRPNKQPDTCYCFWIGGSLDILEAFNMVHEENLRHFLLSTQTRAGGFGKDASSYPDLLHSYMGLAALSLLG</sequence>
<dbReference type="GO" id="GO:0005953">
    <property type="term" value="C:CAAX-protein geranylgeranyltransferase complex"/>
    <property type="evidence" value="ECO:0007669"/>
    <property type="project" value="EnsemblFungi"/>
</dbReference>
<dbReference type="InterPro" id="IPR008930">
    <property type="entry name" value="Terpenoid_cyclase/PrenylTrfase"/>
</dbReference>
<dbReference type="Proteomes" id="UP000242146">
    <property type="component" value="Unassembled WGS sequence"/>
</dbReference>
<evidence type="ECO:0000256" key="3">
    <source>
        <dbReference type="ARBA" id="ARBA00022602"/>
    </source>
</evidence>
<name>A0A1X2GFL8_9FUNG</name>
<dbReference type="Gene3D" id="1.50.10.20">
    <property type="match status" value="1"/>
</dbReference>
<evidence type="ECO:0000256" key="6">
    <source>
        <dbReference type="ARBA" id="ARBA00022737"/>
    </source>
</evidence>
<reference evidence="10 11" key="1">
    <citation type="submission" date="2016-07" db="EMBL/GenBank/DDBJ databases">
        <title>Pervasive Adenine N6-methylation of Active Genes in Fungi.</title>
        <authorList>
            <consortium name="DOE Joint Genome Institute"/>
            <person name="Mondo S.J."/>
            <person name="Dannebaum R.O."/>
            <person name="Kuo R.C."/>
            <person name="Labutti K."/>
            <person name="Haridas S."/>
            <person name="Kuo A."/>
            <person name="Salamov A."/>
            <person name="Ahrendt S.R."/>
            <person name="Lipzen A."/>
            <person name="Sullivan W."/>
            <person name="Andreopoulos W.B."/>
            <person name="Clum A."/>
            <person name="Lindquist E."/>
            <person name="Daum C."/>
            <person name="Ramamoorthy G.K."/>
            <person name="Gryganskyi A."/>
            <person name="Culley D."/>
            <person name="Magnuson J.K."/>
            <person name="James T.Y."/>
            <person name="O'Malley M.A."/>
            <person name="Stajich J.E."/>
            <person name="Spatafora J.W."/>
            <person name="Visel A."/>
            <person name="Grigoriev I.V."/>
        </authorList>
    </citation>
    <scope>NUCLEOTIDE SEQUENCE [LARGE SCALE GENOMIC DNA]</scope>
    <source>
        <strain evidence="10 11">NRRL 3301</strain>
    </source>
</reference>